<evidence type="ECO:0000256" key="9">
    <source>
        <dbReference type="ARBA" id="ARBA00022963"/>
    </source>
</evidence>
<feature type="domain" description="Biotin carboxylation" evidence="17">
    <location>
        <begin position="1"/>
        <end position="455"/>
    </location>
</feature>
<dbReference type="Gene3D" id="3.30.700.30">
    <property type="match status" value="1"/>
</dbReference>
<protein>
    <recommendedName>
        <fullName evidence="3">propionyl-CoA carboxylase</fullName>
        <ecNumber evidence="3">6.4.1.3</ecNumber>
    </recommendedName>
</protein>
<dbReference type="InterPro" id="IPR005481">
    <property type="entry name" value="BC-like_N"/>
</dbReference>
<dbReference type="PROSITE" id="PS50975">
    <property type="entry name" value="ATP_GRASP"/>
    <property type="match status" value="1"/>
</dbReference>
<dbReference type="SUPFAM" id="SSF56059">
    <property type="entry name" value="Glutathione synthetase ATP-binding domain-like"/>
    <property type="match status" value="1"/>
</dbReference>
<dbReference type="GO" id="GO:0005524">
    <property type="term" value="F:ATP binding"/>
    <property type="evidence" value="ECO:0007669"/>
    <property type="project" value="UniProtKB-UniRule"/>
</dbReference>
<keyword evidence="8" id="KW-0460">Magnesium</keyword>
<keyword evidence="9" id="KW-0442">Lipid degradation</keyword>
<comment type="caution">
    <text evidence="18">The sequence shown here is derived from an EMBL/GenBank/DDBJ whole genome shotgun (WGS) entry which is preliminary data.</text>
</comment>
<dbReference type="Pfam" id="PF02785">
    <property type="entry name" value="Biotin_carb_C"/>
    <property type="match status" value="1"/>
</dbReference>
<keyword evidence="6 14" id="KW-0547">Nucleotide-binding</keyword>
<dbReference type="EC" id="6.4.1.3" evidence="3"/>
<evidence type="ECO:0000313" key="19">
    <source>
        <dbReference type="Proteomes" id="UP000587415"/>
    </source>
</evidence>
<evidence type="ECO:0000259" key="16">
    <source>
        <dbReference type="PROSITE" id="PS50975"/>
    </source>
</evidence>
<keyword evidence="19" id="KW-1185">Reference proteome</keyword>
<dbReference type="PANTHER" id="PTHR18866">
    <property type="entry name" value="CARBOXYLASE:PYRUVATE/ACETYL-COA/PROPIONYL-COA CARBOXYLASE"/>
    <property type="match status" value="1"/>
</dbReference>
<name>A0A7X6BPG4_9CAUL</name>
<evidence type="ECO:0000256" key="8">
    <source>
        <dbReference type="ARBA" id="ARBA00022842"/>
    </source>
</evidence>
<evidence type="ECO:0000256" key="6">
    <source>
        <dbReference type="ARBA" id="ARBA00022741"/>
    </source>
</evidence>
<dbReference type="InterPro" id="IPR005482">
    <property type="entry name" value="Biotin_COase_C"/>
</dbReference>
<dbReference type="AlphaFoldDB" id="A0A7X6BPG4"/>
<dbReference type="InterPro" id="IPR001882">
    <property type="entry name" value="Biotin_BS"/>
</dbReference>
<dbReference type="RefSeq" id="WP_168047111.1">
    <property type="nucleotide sequence ID" value="NZ_JAATJM010000001.1"/>
</dbReference>
<dbReference type="InterPro" id="IPR041265">
    <property type="entry name" value="PCC_BT"/>
</dbReference>
<organism evidence="18 19">
    <name type="scientific">Brevundimonas alba</name>
    <dbReference type="NCBI Taxonomy" id="74314"/>
    <lineage>
        <taxon>Bacteria</taxon>
        <taxon>Pseudomonadati</taxon>
        <taxon>Pseudomonadota</taxon>
        <taxon>Alphaproteobacteria</taxon>
        <taxon>Caulobacterales</taxon>
        <taxon>Caulobacteraceae</taxon>
        <taxon>Brevundimonas</taxon>
    </lineage>
</organism>
<dbReference type="Pfam" id="PF02786">
    <property type="entry name" value="CPSase_L_D2"/>
    <property type="match status" value="1"/>
</dbReference>
<evidence type="ECO:0000256" key="5">
    <source>
        <dbReference type="ARBA" id="ARBA00022723"/>
    </source>
</evidence>
<dbReference type="SUPFAM" id="SSF51246">
    <property type="entry name" value="Rudiment single hybrid motif"/>
    <property type="match status" value="1"/>
</dbReference>
<dbReference type="InterPro" id="IPR011054">
    <property type="entry name" value="Rudment_hybrid_motif"/>
</dbReference>
<evidence type="ECO:0000256" key="2">
    <source>
        <dbReference type="ARBA" id="ARBA00005060"/>
    </source>
</evidence>
<dbReference type="PANTHER" id="PTHR18866:SF33">
    <property type="entry name" value="METHYLCROTONOYL-COA CARBOXYLASE SUBUNIT ALPHA, MITOCHONDRIAL-RELATED"/>
    <property type="match status" value="1"/>
</dbReference>
<dbReference type="GO" id="GO:0046872">
    <property type="term" value="F:metal ion binding"/>
    <property type="evidence" value="ECO:0007669"/>
    <property type="project" value="UniProtKB-KW"/>
</dbReference>
<comment type="catalytic activity">
    <reaction evidence="13">
        <text>propanoyl-CoA + hydrogencarbonate + ATP = (S)-methylmalonyl-CoA + ADP + phosphate + H(+)</text>
        <dbReference type="Rhea" id="RHEA:23720"/>
        <dbReference type="ChEBI" id="CHEBI:15378"/>
        <dbReference type="ChEBI" id="CHEBI:17544"/>
        <dbReference type="ChEBI" id="CHEBI:30616"/>
        <dbReference type="ChEBI" id="CHEBI:43474"/>
        <dbReference type="ChEBI" id="CHEBI:57327"/>
        <dbReference type="ChEBI" id="CHEBI:57392"/>
        <dbReference type="ChEBI" id="CHEBI:456216"/>
        <dbReference type="EC" id="6.4.1.3"/>
    </reaction>
    <physiologicalReaction direction="left-to-right" evidence="13">
        <dbReference type="Rhea" id="RHEA:23721"/>
    </physiologicalReaction>
</comment>
<evidence type="ECO:0000256" key="13">
    <source>
        <dbReference type="ARBA" id="ARBA00049495"/>
    </source>
</evidence>
<dbReference type="InterPro" id="IPR011761">
    <property type="entry name" value="ATP-grasp"/>
</dbReference>
<dbReference type="SUPFAM" id="SSF52440">
    <property type="entry name" value="PreATP-grasp domain"/>
    <property type="match status" value="1"/>
</dbReference>
<dbReference type="FunFam" id="3.30.470.20:FF:000028">
    <property type="entry name" value="Methylcrotonoyl-CoA carboxylase subunit alpha, mitochondrial"/>
    <property type="match status" value="1"/>
</dbReference>
<evidence type="ECO:0000256" key="1">
    <source>
        <dbReference type="ARBA" id="ARBA00001953"/>
    </source>
</evidence>
<evidence type="ECO:0000256" key="12">
    <source>
        <dbReference type="ARBA" id="ARBA00023267"/>
    </source>
</evidence>
<evidence type="ECO:0000256" key="4">
    <source>
        <dbReference type="ARBA" id="ARBA00022598"/>
    </source>
</evidence>
<reference evidence="18 19" key="1">
    <citation type="submission" date="2020-03" db="EMBL/GenBank/DDBJ databases">
        <title>Genomic Encyclopedia of Type Strains, Phase IV (KMG-IV): sequencing the most valuable type-strain genomes for metagenomic binning, comparative biology and taxonomic classification.</title>
        <authorList>
            <person name="Goeker M."/>
        </authorList>
    </citation>
    <scope>NUCLEOTIDE SEQUENCE [LARGE SCALE GENOMIC DNA]</scope>
    <source>
        <strain evidence="18 19">DSM 4736</strain>
    </source>
</reference>
<feature type="domain" description="ATP-grasp" evidence="16">
    <location>
        <begin position="120"/>
        <end position="317"/>
    </location>
</feature>
<dbReference type="Pfam" id="PF18140">
    <property type="entry name" value="PCC_BT"/>
    <property type="match status" value="1"/>
</dbReference>
<keyword evidence="10" id="KW-0443">Lipid metabolism</keyword>
<keyword evidence="12" id="KW-0092">Biotin</keyword>
<dbReference type="Proteomes" id="UP000587415">
    <property type="component" value="Unassembled WGS sequence"/>
</dbReference>
<keyword evidence="5" id="KW-0479">Metal-binding</keyword>
<dbReference type="Gene3D" id="2.40.50.100">
    <property type="match status" value="1"/>
</dbReference>
<evidence type="ECO:0000259" key="15">
    <source>
        <dbReference type="PROSITE" id="PS50968"/>
    </source>
</evidence>
<dbReference type="PROSITE" id="PS00866">
    <property type="entry name" value="CPSASE_1"/>
    <property type="match status" value="1"/>
</dbReference>
<feature type="domain" description="Lipoyl-binding" evidence="15">
    <location>
        <begin position="588"/>
        <end position="663"/>
    </location>
</feature>
<evidence type="ECO:0000256" key="11">
    <source>
        <dbReference type="ARBA" id="ARBA00023211"/>
    </source>
</evidence>
<dbReference type="FunFam" id="3.30.1490.20:FF:000018">
    <property type="entry name" value="Biotin carboxylase"/>
    <property type="match status" value="1"/>
</dbReference>
<dbReference type="Pfam" id="PF00289">
    <property type="entry name" value="Biotin_carb_N"/>
    <property type="match status" value="1"/>
</dbReference>
<dbReference type="SUPFAM" id="SSF51230">
    <property type="entry name" value="Single hybrid motif"/>
    <property type="match status" value="1"/>
</dbReference>
<evidence type="ECO:0000259" key="17">
    <source>
        <dbReference type="PROSITE" id="PS50979"/>
    </source>
</evidence>
<proteinExistence type="predicted"/>
<dbReference type="PROSITE" id="PS50979">
    <property type="entry name" value="BC"/>
    <property type="match status" value="1"/>
</dbReference>
<dbReference type="PROSITE" id="PS50968">
    <property type="entry name" value="BIOTINYL_LIPOYL"/>
    <property type="match status" value="1"/>
</dbReference>
<dbReference type="EMBL" id="JAATJM010000001">
    <property type="protein sequence ID" value="NJC41750.1"/>
    <property type="molecule type" value="Genomic_DNA"/>
</dbReference>
<dbReference type="NCBIfam" id="NF006367">
    <property type="entry name" value="PRK08591.1"/>
    <property type="match status" value="1"/>
</dbReference>
<comment type="cofactor">
    <cofactor evidence="1">
        <name>biotin</name>
        <dbReference type="ChEBI" id="CHEBI:57586"/>
    </cofactor>
</comment>
<dbReference type="UniPathway" id="UPA00945">
    <property type="reaction ID" value="UER00908"/>
</dbReference>
<dbReference type="FunFam" id="2.40.50.100:FF:000003">
    <property type="entry name" value="Acetyl-CoA carboxylase biotin carboxyl carrier protein"/>
    <property type="match status" value="1"/>
</dbReference>
<dbReference type="InterPro" id="IPR000089">
    <property type="entry name" value="Biotin_lipoyl"/>
</dbReference>
<dbReference type="FunFam" id="3.40.50.20:FF:000010">
    <property type="entry name" value="Propionyl-CoA carboxylase subunit alpha"/>
    <property type="match status" value="1"/>
</dbReference>
<evidence type="ECO:0000256" key="14">
    <source>
        <dbReference type="PROSITE-ProRule" id="PRU00409"/>
    </source>
</evidence>
<dbReference type="InterPro" id="IPR016185">
    <property type="entry name" value="PreATP-grasp_dom_sf"/>
</dbReference>
<dbReference type="Gene3D" id="3.30.470.20">
    <property type="entry name" value="ATP-grasp fold, B domain"/>
    <property type="match status" value="1"/>
</dbReference>
<evidence type="ECO:0000313" key="18">
    <source>
        <dbReference type="EMBL" id="NJC41750.1"/>
    </source>
</evidence>
<dbReference type="SMART" id="SM00878">
    <property type="entry name" value="Biotin_carb_C"/>
    <property type="match status" value="1"/>
</dbReference>
<gene>
    <name evidence="18" type="ORF">GGQ87_002008</name>
</gene>
<dbReference type="PROSITE" id="PS00867">
    <property type="entry name" value="CPSASE_2"/>
    <property type="match status" value="1"/>
</dbReference>
<evidence type="ECO:0000256" key="7">
    <source>
        <dbReference type="ARBA" id="ARBA00022840"/>
    </source>
</evidence>
<keyword evidence="11" id="KW-0464">Manganese</keyword>
<dbReference type="GO" id="GO:0016042">
    <property type="term" value="P:lipid catabolic process"/>
    <property type="evidence" value="ECO:0007669"/>
    <property type="project" value="UniProtKB-KW"/>
</dbReference>
<keyword evidence="4 18" id="KW-0436">Ligase</keyword>
<dbReference type="Pfam" id="PF00364">
    <property type="entry name" value="Biotin_lipoyl"/>
    <property type="match status" value="1"/>
</dbReference>
<dbReference type="InterPro" id="IPR011764">
    <property type="entry name" value="Biotin_carboxylation_dom"/>
</dbReference>
<accession>A0A7X6BPG4</accession>
<dbReference type="CDD" id="cd06850">
    <property type="entry name" value="biotinyl_domain"/>
    <property type="match status" value="1"/>
</dbReference>
<dbReference type="InterPro" id="IPR005479">
    <property type="entry name" value="CPAse_ATP-bd"/>
</dbReference>
<dbReference type="InterPro" id="IPR050856">
    <property type="entry name" value="Biotin_carboxylase_complex"/>
</dbReference>
<evidence type="ECO:0000256" key="10">
    <source>
        <dbReference type="ARBA" id="ARBA00023098"/>
    </source>
</evidence>
<evidence type="ECO:0000256" key="3">
    <source>
        <dbReference type="ARBA" id="ARBA00013050"/>
    </source>
</evidence>
<dbReference type="PROSITE" id="PS00188">
    <property type="entry name" value="BIOTIN"/>
    <property type="match status" value="1"/>
</dbReference>
<comment type="pathway">
    <text evidence="2">Metabolic intermediate metabolism; propanoyl-CoA degradation; succinyl-CoA from propanoyl-CoA: step 1/3.</text>
</comment>
<dbReference type="InterPro" id="IPR011053">
    <property type="entry name" value="Single_hybrid_motif"/>
</dbReference>
<keyword evidence="7 14" id="KW-0067">ATP-binding</keyword>
<dbReference type="GO" id="GO:0004658">
    <property type="term" value="F:propionyl-CoA carboxylase activity"/>
    <property type="evidence" value="ECO:0007669"/>
    <property type="project" value="UniProtKB-EC"/>
</dbReference>
<sequence length="663" mass="71748">MFSKILIANRGEIAVRIIKTCRRMGIHTVQIYSEADAGSLAVEMADEAVLIGPAPAAQSYLLADKIVEAVRQTGAEAVHPGFGFLSENAGFARRLRDEGIAFIGPNPEAIDAMGDKISSKKLAAEAGVSTVPGHMGLIETTEEAVRIANQIGYPIMIKASAGGGGKGIRVAHSDADMAEGFAAVKAEALNAFGDDRVFLEKFIIDPRHIEIQVLGDKHGNVVHLFERECSIQRRNQKVIEEAPSPLLDEATRAAMGAQAVALAQAVNYDSAGTVEFVAGQDKSFYFLEMNTRLQVEHPVTELITGVDLIEQMIRSAWGETLAFKQRDLAINGWAIESRIYAEDPYRGFLPSIGRLVRYEQPEEGEHSGPGGDYTVRNDSGVREGDEISMFYDPMIAKLCSWGETRDAAIDGMARALEDTHLNGVGHNVPFLAAVMDQPRFRSGQISTSYIKDEFPDGFHGLQPDARQVHILIAAAVAMNEIAAEQSGDPSDRTDWIVLIDGKPHGVDLSYDEDEALLLAFTGGGFARLTDIQWRPGLAQFRAELDGEPFTAEVARVADGFQIRHRAAKVRVRVLTPRTADLYARLPEKVAADTSKLIQSPMPGLVVAIPVVVGQEVKTGETVAIIEAMKMQNILKAERDGVVKAVSAKAGDPVAADDVLVEFG</sequence>